<dbReference type="AlphaFoldDB" id="A0A1G4I0L6"/>
<accession>A0A1G4I0L6</accession>
<dbReference type="RefSeq" id="XP_067076799.1">
    <property type="nucleotide sequence ID" value="XM_067220698.1"/>
</dbReference>
<protein>
    <submittedName>
        <fullName evidence="2">Uncharacterized protein</fullName>
    </submittedName>
</protein>
<reference evidence="2" key="1">
    <citation type="submission" date="2016-09" db="EMBL/GenBank/DDBJ databases">
        <authorList>
            <person name="Hebert L."/>
            <person name="Moumen B."/>
        </authorList>
    </citation>
    <scope>NUCLEOTIDE SEQUENCE [LARGE SCALE GENOMIC DNA]</scope>
    <source>
        <strain evidence="2">OVI</strain>
    </source>
</reference>
<name>A0A1G4I0L6_TRYEQ</name>
<evidence type="ECO:0000313" key="2">
    <source>
        <dbReference type="EMBL" id="SCU65151.1"/>
    </source>
</evidence>
<organism evidence="2 3">
    <name type="scientific">Trypanosoma equiperdum</name>
    <dbReference type="NCBI Taxonomy" id="5694"/>
    <lineage>
        <taxon>Eukaryota</taxon>
        <taxon>Discoba</taxon>
        <taxon>Euglenozoa</taxon>
        <taxon>Kinetoplastea</taxon>
        <taxon>Metakinetoplastina</taxon>
        <taxon>Trypanosomatida</taxon>
        <taxon>Trypanosomatidae</taxon>
        <taxon>Trypanosoma</taxon>
    </lineage>
</organism>
<feature type="region of interest" description="Disordered" evidence="1">
    <location>
        <begin position="1"/>
        <end position="39"/>
    </location>
</feature>
<sequence length="90" mass="9418">MAACMSTFTGDIDAPSLENGPNKVVTGKAPDGNTKTSRTDRKCIITGTGAEKDMFDVGSSHSSGPLRLTGEEIEINATNAKLKARSEDSD</sequence>
<keyword evidence="3" id="KW-1185">Reference proteome</keyword>
<dbReference type="EMBL" id="CZPT02000226">
    <property type="protein sequence ID" value="SCU65151.1"/>
    <property type="molecule type" value="Genomic_DNA"/>
</dbReference>
<proteinExistence type="predicted"/>
<gene>
    <name evidence="2" type="ORF">TEOVI_000533100</name>
</gene>
<evidence type="ECO:0000313" key="3">
    <source>
        <dbReference type="Proteomes" id="UP000195570"/>
    </source>
</evidence>
<dbReference type="Proteomes" id="UP000195570">
    <property type="component" value="Unassembled WGS sequence"/>
</dbReference>
<dbReference type="VEuPathDB" id="TriTrypDB:TEOVI_000533100"/>
<dbReference type="GeneID" id="92379271"/>
<evidence type="ECO:0000256" key="1">
    <source>
        <dbReference type="SAM" id="MobiDB-lite"/>
    </source>
</evidence>
<comment type="caution">
    <text evidence="2">The sequence shown here is derived from an EMBL/GenBank/DDBJ whole genome shotgun (WGS) entry which is preliminary data.</text>
</comment>